<dbReference type="eggNOG" id="ENOG5033SHS">
    <property type="taxonomic scope" value="Bacteria"/>
</dbReference>
<organism evidence="2 3">
    <name type="scientific">Anaeromyxobacter dehalogenans (strain 2CP-C)</name>
    <dbReference type="NCBI Taxonomy" id="290397"/>
    <lineage>
        <taxon>Bacteria</taxon>
        <taxon>Pseudomonadati</taxon>
        <taxon>Myxococcota</taxon>
        <taxon>Myxococcia</taxon>
        <taxon>Myxococcales</taxon>
        <taxon>Cystobacterineae</taxon>
        <taxon>Anaeromyxobacteraceae</taxon>
        <taxon>Anaeromyxobacter</taxon>
    </lineage>
</organism>
<name>Q2IMS4_ANADE</name>
<feature type="transmembrane region" description="Helical" evidence="1">
    <location>
        <begin position="70"/>
        <end position="89"/>
    </location>
</feature>
<evidence type="ECO:0000256" key="1">
    <source>
        <dbReference type="SAM" id="Phobius"/>
    </source>
</evidence>
<dbReference type="RefSeq" id="WP_011419391.1">
    <property type="nucleotide sequence ID" value="NC_007760.1"/>
</dbReference>
<reference evidence="2 3" key="1">
    <citation type="submission" date="2006-01" db="EMBL/GenBank/DDBJ databases">
        <title>Complete sequence of Anaeromyxobacter dehalogenans 2CP-C.</title>
        <authorList>
            <consortium name="US DOE Joint Genome Institute"/>
            <person name="Copeland A."/>
            <person name="Lucas S."/>
            <person name="Lapidus A."/>
            <person name="Barry K."/>
            <person name="Detter J.C."/>
            <person name="Glavina T."/>
            <person name="Hammon N."/>
            <person name="Israni S."/>
            <person name="Pitluck S."/>
            <person name="Brettin T."/>
            <person name="Bruce D."/>
            <person name="Han C."/>
            <person name="Tapia R."/>
            <person name="Gilna P."/>
            <person name="Kiss H."/>
            <person name="Schmutz J."/>
            <person name="Larimer F."/>
            <person name="Land M."/>
            <person name="Kyrpides N."/>
            <person name="Anderson I."/>
            <person name="Sanford R.A."/>
            <person name="Ritalahti K.M."/>
            <person name="Thomas H.S."/>
            <person name="Kirby J.R."/>
            <person name="Zhulin I.B."/>
            <person name="Loeffler F.E."/>
            <person name="Richardson P."/>
        </authorList>
    </citation>
    <scope>NUCLEOTIDE SEQUENCE [LARGE SCALE GENOMIC DNA]</scope>
    <source>
        <strain evidence="2 3">2CP-C</strain>
    </source>
</reference>
<keyword evidence="1" id="KW-0812">Transmembrane</keyword>
<protein>
    <submittedName>
        <fullName evidence="2">Uncharacterized protein</fullName>
    </submittedName>
</protein>
<feature type="transmembrane region" description="Helical" evidence="1">
    <location>
        <begin position="374"/>
        <end position="394"/>
    </location>
</feature>
<feature type="transmembrane region" description="Helical" evidence="1">
    <location>
        <begin position="232"/>
        <end position="250"/>
    </location>
</feature>
<feature type="transmembrane region" description="Helical" evidence="1">
    <location>
        <begin position="442"/>
        <end position="461"/>
    </location>
</feature>
<feature type="transmembrane region" description="Helical" evidence="1">
    <location>
        <begin position="415"/>
        <end position="436"/>
    </location>
</feature>
<dbReference type="EMBL" id="CP000251">
    <property type="protein sequence ID" value="ABC80108.1"/>
    <property type="molecule type" value="Genomic_DNA"/>
</dbReference>
<feature type="transmembrane region" description="Helical" evidence="1">
    <location>
        <begin position="124"/>
        <end position="141"/>
    </location>
</feature>
<feature type="transmembrane region" description="Helical" evidence="1">
    <location>
        <begin position="287"/>
        <end position="315"/>
    </location>
</feature>
<accession>Q2IMS4</accession>
<evidence type="ECO:0000313" key="2">
    <source>
        <dbReference type="EMBL" id="ABC80108.1"/>
    </source>
</evidence>
<feature type="transmembrane region" description="Helical" evidence="1">
    <location>
        <begin position="193"/>
        <end position="211"/>
    </location>
</feature>
<feature type="transmembrane region" description="Helical" evidence="1">
    <location>
        <begin position="345"/>
        <end position="362"/>
    </location>
</feature>
<feature type="transmembrane region" description="Helical" evidence="1">
    <location>
        <begin position="6"/>
        <end position="24"/>
    </location>
</feature>
<feature type="transmembrane region" description="Helical" evidence="1">
    <location>
        <begin position="321"/>
        <end position="338"/>
    </location>
</feature>
<dbReference type="AlphaFoldDB" id="Q2IMS4"/>
<dbReference type="STRING" id="290397.Adeh_0332"/>
<evidence type="ECO:0000313" key="3">
    <source>
        <dbReference type="Proteomes" id="UP000001935"/>
    </source>
</evidence>
<feature type="transmembrane region" description="Helical" evidence="1">
    <location>
        <begin position="468"/>
        <end position="483"/>
    </location>
</feature>
<keyword evidence="1" id="KW-1133">Transmembrane helix</keyword>
<dbReference type="KEGG" id="ade:Adeh_0332"/>
<keyword evidence="1" id="KW-0472">Membrane</keyword>
<sequence>MTWAGPAALAVFVGGVVASLRGWIPQRVITLQALLLAIAGIALGLTALAGQPIPWPQLLASANVHPVTSVIAGFLLAGALHAAGAFDAAARLLARLTRTRLGAPFVILLVVNLPTILAMPCGRILVSPLMPLALMLGWALARERREPVLVAVTVFGLVVNAAASCGPSVIGGIGMLGEGMGRYPPGSFSNPAQIAILVITVATMALIRWGFGGTLRMRATPPAPVERPVPEHGYLALAMFVAVLLLVVLVRPPVPLQVTLTLGTACVMLVARLGLDDLLGGVMLHPLSAMLAGFLVAGALSVAGAFDALLVLLVWAAEHTWLGYVGVSVVLAYVPVMLAMPCGRIVSLALIPGVLLFGVRLAGVTGLERATPTLLSAFILAGAASCGPSAIGGIGSIGEGRLRIRDAWSGQPQALGIFLGVPVTALLVSRLPLASVALDVRYFPVALALGALAGAVVNLVYGYRVHHLGGLLGGLVTGALLVIL</sequence>
<feature type="transmembrane region" description="Helical" evidence="1">
    <location>
        <begin position="101"/>
        <end position="118"/>
    </location>
</feature>
<feature type="transmembrane region" description="Helical" evidence="1">
    <location>
        <begin position="148"/>
        <end position="173"/>
    </location>
</feature>
<dbReference type="OrthoDB" id="5526553at2"/>
<dbReference type="HOGENOM" id="CLU_563425_0_0_7"/>
<proteinExistence type="predicted"/>
<gene>
    <name evidence="2" type="ordered locus">Adeh_0332</name>
</gene>
<dbReference type="Proteomes" id="UP000001935">
    <property type="component" value="Chromosome"/>
</dbReference>
<feature type="transmembrane region" description="Helical" evidence="1">
    <location>
        <begin position="31"/>
        <end position="50"/>
    </location>
</feature>